<sequence length="42" mass="4768">MRQGNNKMFCNNCGHTIKDNPSFCSQCGYKIERTSMPIKING</sequence>
<gene>
    <name evidence="2" type="ORF">ACFSQP_09325</name>
</gene>
<feature type="domain" description="Zinc-ribbon" evidence="1">
    <location>
        <begin position="9"/>
        <end position="31"/>
    </location>
</feature>
<reference evidence="3" key="1">
    <citation type="journal article" date="2019" name="Int. J. Syst. Evol. Microbiol.">
        <title>The Global Catalogue of Microorganisms (GCM) 10K type strain sequencing project: providing services to taxonomists for standard genome sequencing and annotation.</title>
        <authorList>
            <consortium name="The Broad Institute Genomics Platform"/>
            <consortium name="The Broad Institute Genome Sequencing Center for Infectious Disease"/>
            <person name="Wu L."/>
            <person name="Ma J."/>
        </authorList>
    </citation>
    <scope>NUCLEOTIDE SEQUENCE [LARGE SCALE GENOMIC DNA]</scope>
    <source>
        <strain evidence="3">KCTC 42587</strain>
    </source>
</reference>
<dbReference type="RefSeq" id="WP_376893741.1">
    <property type="nucleotide sequence ID" value="NZ_JBHULS010000003.1"/>
</dbReference>
<evidence type="ECO:0000313" key="2">
    <source>
        <dbReference type="EMBL" id="MFD2552016.1"/>
    </source>
</evidence>
<keyword evidence="3" id="KW-1185">Reference proteome</keyword>
<dbReference type="Proteomes" id="UP001597472">
    <property type="component" value="Unassembled WGS sequence"/>
</dbReference>
<dbReference type="InterPro" id="IPR026870">
    <property type="entry name" value="Zinc_ribbon_dom"/>
</dbReference>
<evidence type="ECO:0000313" key="3">
    <source>
        <dbReference type="Proteomes" id="UP001597472"/>
    </source>
</evidence>
<proteinExistence type="predicted"/>
<dbReference type="Pfam" id="PF13240">
    <property type="entry name" value="Zn_Ribbon_1"/>
    <property type="match status" value="1"/>
</dbReference>
<dbReference type="EMBL" id="JBHULS010000003">
    <property type="protein sequence ID" value="MFD2552016.1"/>
    <property type="molecule type" value="Genomic_DNA"/>
</dbReference>
<name>A0ABW5KTX8_9FLAO</name>
<organism evidence="2 3">
    <name type="scientific">Bizionia sediminis</name>
    <dbReference type="NCBI Taxonomy" id="1737064"/>
    <lineage>
        <taxon>Bacteria</taxon>
        <taxon>Pseudomonadati</taxon>
        <taxon>Bacteroidota</taxon>
        <taxon>Flavobacteriia</taxon>
        <taxon>Flavobacteriales</taxon>
        <taxon>Flavobacteriaceae</taxon>
        <taxon>Bizionia</taxon>
    </lineage>
</organism>
<evidence type="ECO:0000259" key="1">
    <source>
        <dbReference type="Pfam" id="PF13240"/>
    </source>
</evidence>
<accession>A0ABW5KTX8</accession>
<comment type="caution">
    <text evidence="2">The sequence shown here is derived from an EMBL/GenBank/DDBJ whole genome shotgun (WGS) entry which is preliminary data.</text>
</comment>
<protein>
    <submittedName>
        <fullName evidence="2">Zinc-ribbon domain-containing protein</fullName>
    </submittedName>
</protein>